<dbReference type="EMBL" id="CAADFI010000063">
    <property type="protein sequence ID" value="VFJ94565.1"/>
    <property type="molecule type" value="Genomic_DNA"/>
</dbReference>
<keyword evidence="1" id="KW-0812">Transmembrane</keyword>
<accession>A0A450V8J8</accession>
<organism evidence="4">
    <name type="scientific">Candidatus Kentrum eta</name>
    <dbReference type="NCBI Taxonomy" id="2126337"/>
    <lineage>
        <taxon>Bacteria</taxon>
        <taxon>Pseudomonadati</taxon>
        <taxon>Pseudomonadota</taxon>
        <taxon>Gammaproteobacteria</taxon>
        <taxon>Candidatus Kentrum</taxon>
    </lineage>
</organism>
<evidence type="ECO:0008006" key="5">
    <source>
        <dbReference type="Google" id="ProtNLM"/>
    </source>
</evidence>
<name>A0A450V8J8_9GAMM</name>
<proteinExistence type="predicted"/>
<protein>
    <recommendedName>
        <fullName evidence="5">SMODS and SLOG-associating 2TM effector domain-containing protein</fullName>
    </recommendedName>
</protein>
<reference evidence="4" key="1">
    <citation type="submission" date="2019-02" db="EMBL/GenBank/DDBJ databases">
        <authorList>
            <person name="Gruber-Vodicka R. H."/>
            <person name="Seah K. B. B."/>
        </authorList>
    </citation>
    <scope>NUCLEOTIDE SEQUENCE</scope>
    <source>
        <strain evidence="4">BECK_SA2B12</strain>
        <strain evidence="2">BECK_SA2B15</strain>
        <strain evidence="3">BECK_SA2B20</strain>
    </source>
</reference>
<evidence type="ECO:0000313" key="3">
    <source>
        <dbReference type="EMBL" id="VFJ94565.1"/>
    </source>
</evidence>
<gene>
    <name evidence="2" type="ORF">BECKH772A_GA0070896_100629</name>
    <name evidence="3" type="ORF">BECKH772B_GA0070898_100639</name>
    <name evidence="4" type="ORF">BECKH772C_GA0070978_100589</name>
</gene>
<evidence type="ECO:0000256" key="1">
    <source>
        <dbReference type="SAM" id="Phobius"/>
    </source>
</evidence>
<feature type="transmembrane region" description="Helical" evidence="1">
    <location>
        <begin position="36"/>
        <end position="55"/>
    </location>
</feature>
<sequence>MNDGIKKATWESMLTADMNARYWKYLVYRYIERDKWLKIFLALMTSGTVAAWGLWEEMRWLWQALSFASAALAISLPFWDYQRKIEDMSALGGTWGKLRMDYEDLWREVKKHPDPESLKDSYRQLRKTEAILQEREINLPYKKVLLRRCQNEVKKARSLN</sequence>
<evidence type="ECO:0000313" key="4">
    <source>
        <dbReference type="EMBL" id="VFK01108.1"/>
    </source>
</evidence>
<keyword evidence="1" id="KW-0472">Membrane</keyword>
<dbReference type="AlphaFoldDB" id="A0A450V8J8"/>
<feature type="transmembrane region" description="Helical" evidence="1">
    <location>
        <begin position="61"/>
        <end position="79"/>
    </location>
</feature>
<evidence type="ECO:0000313" key="2">
    <source>
        <dbReference type="EMBL" id="VFJ93854.1"/>
    </source>
</evidence>
<dbReference type="EMBL" id="CAADFG010000062">
    <property type="protein sequence ID" value="VFJ93854.1"/>
    <property type="molecule type" value="Genomic_DNA"/>
</dbReference>
<keyword evidence="1" id="KW-1133">Transmembrane helix</keyword>
<dbReference type="EMBL" id="CAADFJ010000058">
    <property type="protein sequence ID" value="VFK01108.1"/>
    <property type="molecule type" value="Genomic_DNA"/>
</dbReference>